<dbReference type="EMBL" id="CAQQ02145828">
    <property type="status" value="NOT_ANNOTATED_CDS"/>
    <property type="molecule type" value="Genomic_DNA"/>
</dbReference>
<accession>T1GSZ1</accession>
<evidence type="ECO:0000313" key="2">
    <source>
        <dbReference type="EnsemblMetazoa" id="MESCA006806-PA"/>
    </source>
</evidence>
<organism evidence="2 3">
    <name type="scientific">Megaselia scalaris</name>
    <name type="common">Humpbacked fly</name>
    <name type="synonym">Phora scalaris</name>
    <dbReference type="NCBI Taxonomy" id="36166"/>
    <lineage>
        <taxon>Eukaryota</taxon>
        <taxon>Metazoa</taxon>
        <taxon>Ecdysozoa</taxon>
        <taxon>Arthropoda</taxon>
        <taxon>Hexapoda</taxon>
        <taxon>Insecta</taxon>
        <taxon>Pterygota</taxon>
        <taxon>Neoptera</taxon>
        <taxon>Endopterygota</taxon>
        <taxon>Diptera</taxon>
        <taxon>Brachycera</taxon>
        <taxon>Muscomorpha</taxon>
        <taxon>Platypezoidea</taxon>
        <taxon>Phoridae</taxon>
        <taxon>Megaseliini</taxon>
        <taxon>Megaselia</taxon>
    </lineage>
</organism>
<sequence>MDESVVTTTTTLENKYEQLKNDMNSSVFCSTIPPDNEQHKYPDLLDVYKSGGKSSSIPATSSGICTLPRKLKNTGKYFKNSTDSQSPLLADCSSKTGSSLLGDPNSLLDFSTNGRRFSAESYNNQPGYYAIRPNSQRCSSFLNLVQTAKPVVHRKNPSLPSSPVRESTATHQRSLSSAATPLLDFSSLITTRAGAAMQHSSKMNPYDYHAAQLERFLEEYRNLQEQLCKMKETCDSIRKKDAPLRGALGHSAQFADPIMFDAAINSNSLVNLDTHSNPKTVLKSKPILPGQPPDPPPYWLHRNTVLKRLNDAQNDYFKS</sequence>
<evidence type="ECO:0000256" key="1">
    <source>
        <dbReference type="SAM" id="MobiDB-lite"/>
    </source>
</evidence>
<reference evidence="2" key="2">
    <citation type="submission" date="2015-06" db="UniProtKB">
        <authorList>
            <consortium name="EnsemblMetazoa"/>
        </authorList>
    </citation>
    <scope>IDENTIFICATION</scope>
</reference>
<dbReference type="AlphaFoldDB" id="T1GSZ1"/>
<evidence type="ECO:0000313" key="3">
    <source>
        <dbReference type="Proteomes" id="UP000015102"/>
    </source>
</evidence>
<feature type="region of interest" description="Disordered" evidence="1">
    <location>
        <begin position="153"/>
        <end position="175"/>
    </location>
</feature>
<dbReference type="STRING" id="36166.T1GSZ1"/>
<protein>
    <submittedName>
        <fullName evidence="2">Uncharacterized protein</fullName>
    </submittedName>
</protein>
<dbReference type="EnsemblMetazoa" id="MESCA006806-RA">
    <property type="protein sequence ID" value="MESCA006806-PA"/>
    <property type="gene ID" value="MESCA006806"/>
</dbReference>
<name>T1GSZ1_MEGSC</name>
<feature type="compositionally biased region" description="Polar residues" evidence="1">
    <location>
        <begin position="158"/>
        <end position="175"/>
    </location>
</feature>
<dbReference type="HOGENOM" id="CLU_872343_0_0_1"/>
<keyword evidence="3" id="KW-1185">Reference proteome</keyword>
<proteinExistence type="predicted"/>
<reference evidence="3" key="1">
    <citation type="submission" date="2013-02" db="EMBL/GenBank/DDBJ databases">
        <authorList>
            <person name="Hughes D."/>
        </authorList>
    </citation>
    <scope>NUCLEOTIDE SEQUENCE</scope>
    <source>
        <strain>Durham</strain>
        <strain evidence="3">NC isolate 2 -- Noor lab</strain>
    </source>
</reference>
<dbReference type="Proteomes" id="UP000015102">
    <property type="component" value="Unassembled WGS sequence"/>
</dbReference>